<keyword evidence="1" id="KW-0067">ATP-binding</keyword>
<keyword evidence="2" id="KW-1185">Reference proteome</keyword>
<organism evidence="1 2">
    <name type="scientific">Sphingomonas arantia</name>
    <dbReference type="NCBI Taxonomy" id="1460676"/>
    <lineage>
        <taxon>Bacteria</taxon>
        <taxon>Pseudomonadati</taxon>
        <taxon>Pseudomonadota</taxon>
        <taxon>Alphaproteobacteria</taxon>
        <taxon>Sphingomonadales</taxon>
        <taxon>Sphingomonadaceae</taxon>
        <taxon>Sphingomonas</taxon>
    </lineage>
</organism>
<protein>
    <submittedName>
        <fullName evidence="1">ATP-binding protein</fullName>
    </submittedName>
</protein>
<dbReference type="RefSeq" id="WP_380930381.1">
    <property type="nucleotide sequence ID" value="NZ_JBHUGS010000003.1"/>
</dbReference>
<evidence type="ECO:0000313" key="1">
    <source>
        <dbReference type="EMBL" id="MFD1951598.1"/>
    </source>
</evidence>
<keyword evidence="1" id="KW-0547">Nucleotide-binding</keyword>
<accession>A0ABW4TYM9</accession>
<evidence type="ECO:0000313" key="2">
    <source>
        <dbReference type="Proteomes" id="UP001597400"/>
    </source>
</evidence>
<gene>
    <name evidence="1" type="ORF">ACFSGX_12560</name>
</gene>
<dbReference type="GO" id="GO:0005524">
    <property type="term" value="F:ATP binding"/>
    <property type="evidence" value="ECO:0007669"/>
    <property type="project" value="UniProtKB-KW"/>
</dbReference>
<dbReference type="Gene3D" id="3.30.565.10">
    <property type="entry name" value="Histidine kinase-like ATPase, C-terminal domain"/>
    <property type="match status" value="1"/>
</dbReference>
<name>A0ABW4TYM9_9SPHN</name>
<comment type="caution">
    <text evidence="1">The sequence shown here is derived from an EMBL/GenBank/DDBJ whole genome shotgun (WGS) entry which is preliminary data.</text>
</comment>
<sequence>MAGTRNIEVDPYFGGFVLETLTIGMYEETRNAIREYVQNGFDSIQRAVNKLHQLRPSDGLIRIIFDADGAGIRIRDNGAGLSSDTAVKTLTSIGASAKDFSTDAGFRGIGRLAGVAFCETLTFTTKASGESASTKVVFDAKKMREMMSPERGSRYTAQQLLKDCVKATQDDALAADLPFFEVAMRTFVEAPKEVTSATEMALFLEQVSPVDYRDDFPFADAIREFAKSAPVPIETVKIVIEEPGQQPKPVLKPFTAKFAIQDVEAKVALSDKKFYISPTKQWWAWVGKKEVPGSYTDEEVRGIRVRAKNIQIDGTAVVREIFQRQNKSNGRYQDWFIGEIFVDPKAIVPNARRDGFEDTKAWTTIRGEIGSSVCKDAGTWAQDVSNQGQLSLEKLTQRTERMVEDFESLRRNAFRNGDRTLKVSSDMTKLHSEVSRASRNADASTLSSLQSLGARLLDMKTEAVGKLAPPAPEMDTDRIENEARDALLGELMAVFEQHLELPCLTSVRGIVRRDFGWPRS</sequence>
<proteinExistence type="predicted"/>
<reference evidence="2" key="1">
    <citation type="journal article" date="2019" name="Int. J. Syst. Evol. Microbiol.">
        <title>The Global Catalogue of Microorganisms (GCM) 10K type strain sequencing project: providing services to taxonomists for standard genome sequencing and annotation.</title>
        <authorList>
            <consortium name="The Broad Institute Genomics Platform"/>
            <consortium name="The Broad Institute Genome Sequencing Center for Infectious Disease"/>
            <person name="Wu L."/>
            <person name="Ma J."/>
        </authorList>
    </citation>
    <scope>NUCLEOTIDE SEQUENCE [LARGE SCALE GENOMIC DNA]</scope>
    <source>
        <strain evidence="2">CGMCC 1.12702</strain>
    </source>
</reference>
<dbReference type="InterPro" id="IPR036890">
    <property type="entry name" value="HATPase_C_sf"/>
</dbReference>
<dbReference type="Proteomes" id="UP001597400">
    <property type="component" value="Unassembled WGS sequence"/>
</dbReference>
<dbReference type="SUPFAM" id="SSF55874">
    <property type="entry name" value="ATPase domain of HSP90 chaperone/DNA topoisomerase II/histidine kinase"/>
    <property type="match status" value="1"/>
</dbReference>
<dbReference type="EMBL" id="JBHUGS010000003">
    <property type="protein sequence ID" value="MFD1951598.1"/>
    <property type="molecule type" value="Genomic_DNA"/>
</dbReference>
<dbReference type="Pfam" id="PF13589">
    <property type="entry name" value="HATPase_c_3"/>
    <property type="match status" value="1"/>
</dbReference>